<feature type="compositionally biased region" description="Basic and acidic residues" evidence="1">
    <location>
        <begin position="7"/>
        <end position="21"/>
    </location>
</feature>
<feature type="region of interest" description="Disordered" evidence="1">
    <location>
        <begin position="38"/>
        <end position="66"/>
    </location>
</feature>
<protein>
    <submittedName>
        <fullName evidence="2">Uncharacterized protein</fullName>
    </submittedName>
</protein>
<feature type="region of interest" description="Disordered" evidence="1">
    <location>
        <begin position="186"/>
        <end position="212"/>
    </location>
</feature>
<proteinExistence type="predicted"/>
<feature type="region of interest" description="Disordered" evidence="1">
    <location>
        <begin position="1"/>
        <end position="25"/>
    </location>
</feature>
<feature type="compositionally biased region" description="Acidic residues" evidence="1">
    <location>
        <begin position="47"/>
        <end position="62"/>
    </location>
</feature>
<dbReference type="EMBL" id="LGRX02000097">
    <property type="protein sequence ID" value="KAK3289585.1"/>
    <property type="molecule type" value="Genomic_DNA"/>
</dbReference>
<evidence type="ECO:0000313" key="2">
    <source>
        <dbReference type="EMBL" id="KAK3289585.1"/>
    </source>
</evidence>
<gene>
    <name evidence="2" type="ORF">CYMTET_3022</name>
</gene>
<sequence length="284" mass="32454">MELMLYKVKDEKRASDQQTRDHKAKKVRKLAKKLNFLTKQLSNSSSESEEESLGGDDEADSDTDGRSEYSRGPYFDLMHDLLEYVNQVKEVNADSLLKIAQSGDNVTDKYRFLMTFLDLHCNFDVDEGQFRDEASRKNFKAVVHAFQPQLTCRVFHGLVPATYRPKKVSWRRKFLVPPCCWTFIVPDAPEGQGGEGSRPPEPDEESQDEDECSDDEDLHAFFEGKNLLPDKKAGRFKCPVCPNKQHLPGLAALLAHLQSPGKQEPAKHRWVLAFLKERSFFGKK</sequence>
<evidence type="ECO:0000313" key="3">
    <source>
        <dbReference type="Proteomes" id="UP001190700"/>
    </source>
</evidence>
<name>A0AAE0H3Z5_9CHLO</name>
<reference evidence="2 3" key="1">
    <citation type="journal article" date="2015" name="Genome Biol. Evol.">
        <title>Comparative Genomics of a Bacterivorous Green Alga Reveals Evolutionary Causalities and Consequences of Phago-Mixotrophic Mode of Nutrition.</title>
        <authorList>
            <person name="Burns J.A."/>
            <person name="Paasch A."/>
            <person name="Narechania A."/>
            <person name="Kim E."/>
        </authorList>
    </citation>
    <scope>NUCLEOTIDE SEQUENCE [LARGE SCALE GENOMIC DNA]</scope>
    <source>
        <strain evidence="2 3">PLY_AMNH</strain>
    </source>
</reference>
<dbReference type="AlphaFoldDB" id="A0AAE0H3Z5"/>
<feature type="compositionally biased region" description="Acidic residues" evidence="1">
    <location>
        <begin position="202"/>
        <end position="212"/>
    </location>
</feature>
<keyword evidence="3" id="KW-1185">Reference proteome</keyword>
<organism evidence="2 3">
    <name type="scientific">Cymbomonas tetramitiformis</name>
    <dbReference type="NCBI Taxonomy" id="36881"/>
    <lineage>
        <taxon>Eukaryota</taxon>
        <taxon>Viridiplantae</taxon>
        <taxon>Chlorophyta</taxon>
        <taxon>Pyramimonadophyceae</taxon>
        <taxon>Pyramimonadales</taxon>
        <taxon>Pyramimonadaceae</taxon>
        <taxon>Cymbomonas</taxon>
    </lineage>
</organism>
<comment type="caution">
    <text evidence="2">The sequence shown here is derived from an EMBL/GenBank/DDBJ whole genome shotgun (WGS) entry which is preliminary data.</text>
</comment>
<dbReference type="Proteomes" id="UP001190700">
    <property type="component" value="Unassembled WGS sequence"/>
</dbReference>
<accession>A0AAE0H3Z5</accession>
<evidence type="ECO:0000256" key="1">
    <source>
        <dbReference type="SAM" id="MobiDB-lite"/>
    </source>
</evidence>